<evidence type="ECO:0000256" key="1">
    <source>
        <dbReference type="SAM" id="MobiDB-lite"/>
    </source>
</evidence>
<accession>A0A382BZA7</accession>
<reference evidence="2" key="1">
    <citation type="submission" date="2018-05" db="EMBL/GenBank/DDBJ databases">
        <authorList>
            <person name="Lanie J.A."/>
            <person name="Ng W.-L."/>
            <person name="Kazmierczak K.M."/>
            <person name="Andrzejewski T.M."/>
            <person name="Davidsen T.M."/>
            <person name="Wayne K.J."/>
            <person name="Tettelin H."/>
            <person name="Glass J.I."/>
            <person name="Rusch D."/>
            <person name="Podicherti R."/>
            <person name="Tsui H.-C.T."/>
            <person name="Winkler M.E."/>
        </authorList>
    </citation>
    <scope>NUCLEOTIDE SEQUENCE</scope>
</reference>
<sequence length="179" mass="20154">MDKELSDYLGNDMNWDEALAAISEEESDEAKYDIITTRVQDVIRDWLNTPIWAETPNSPEDPMEIGVKEWDGAMQTRLGELAAVQVLGLLAMLCQKAEVDIDPRIIHKNKDLILETIGCIMVEGVMVANAPQWSEKMDEALGDVRESRTARPLISPDPSIVKLRDSKARREERDDSTEA</sequence>
<name>A0A382BZA7_9ZZZZ</name>
<proteinExistence type="predicted"/>
<protein>
    <submittedName>
        <fullName evidence="2">Uncharacterized protein</fullName>
    </submittedName>
</protein>
<organism evidence="2">
    <name type="scientific">marine metagenome</name>
    <dbReference type="NCBI Taxonomy" id="408172"/>
    <lineage>
        <taxon>unclassified sequences</taxon>
        <taxon>metagenomes</taxon>
        <taxon>ecological metagenomes</taxon>
    </lineage>
</organism>
<dbReference type="AlphaFoldDB" id="A0A382BZA7"/>
<dbReference type="EMBL" id="UINC01031958">
    <property type="protein sequence ID" value="SVB18821.1"/>
    <property type="molecule type" value="Genomic_DNA"/>
</dbReference>
<feature type="region of interest" description="Disordered" evidence="1">
    <location>
        <begin position="141"/>
        <end position="179"/>
    </location>
</feature>
<evidence type="ECO:0000313" key="2">
    <source>
        <dbReference type="EMBL" id="SVB18821.1"/>
    </source>
</evidence>
<gene>
    <name evidence="2" type="ORF">METZ01_LOCUS171675</name>
</gene>
<feature type="compositionally biased region" description="Basic and acidic residues" evidence="1">
    <location>
        <begin position="162"/>
        <end position="173"/>
    </location>
</feature>